<dbReference type="Proteomes" id="UP000004949">
    <property type="component" value="Unassembled WGS sequence"/>
</dbReference>
<comment type="caution">
    <text evidence="1">The sequence shown here is derived from an EMBL/GenBank/DDBJ whole genome shotgun (WGS) entry which is preliminary data.</text>
</comment>
<organism evidence="1 2">
    <name type="scientific">Gluconobacter morbifer G707</name>
    <dbReference type="NCBI Taxonomy" id="1088869"/>
    <lineage>
        <taxon>Bacteria</taxon>
        <taxon>Pseudomonadati</taxon>
        <taxon>Pseudomonadota</taxon>
        <taxon>Alphaproteobacteria</taxon>
        <taxon>Acetobacterales</taxon>
        <taxon>Acetobacteraceae</taxon>
        <taxon>Gluconobacter</taxon>
    </lineage>
</organism>
<dbReference type="PATRIC" id="fig|1088869.3.peg.642"/>
<gene>
    <name evidence="1" type="ORF">GMO_06320</name>
</gene>
<dbReference type="EMBL" id="AGQV01000001">
    <property type="protein sequence ID" value="EHH69325.1"/>
    <property type="molecule type" value="Genomic_DNA"/>
</dbReference>
<dbReference type="AlphaFoldDB" id="G6XGL7"/>
<evidence type="ECO:0000313" key="1">
    <source>
        <dbReference type="EMBL" id="EHH69325.1"/>
    </source>
</evidence>
<evidence type="ECO:0000313" key="2">
    <source>
        <dbReference type="Proteomes" id="UP000004949"/>
    </source>
</evidence>
<name>G6XGL7_9PROT</name>
<proteinExistence type="predicted"/>
<sequence>MRGFIRARVADRHQGLWTSGLQKPFWVPEARDITRVVPE</sequence>
<protein>
    <submittedName>
        <fullName evidence="1">Uncharacterized protein</fullName>
    </submittedName>
</protein>
<keyword evidence="2" id="KW-1185">Reference proteome</keyword>
<accession>G6XGL7</accession>
<reference evidence="1 2" key="1">
    <citation type="submission" date="2011-10" db="EMBL/GenBank/DDBJ databases">
        <title>Genome sequence of Gluconobacter morbifer G707, isolated from Drosophila gut.</title>
        <authorList>
            <person name="Lee W.-J."/>
            <person name="Kim E.-K."/>
        </authorList>
    </citation>
    <scope>NUCLEOTIDE SEQUENCE [LARGE SCALE GENOMIC DNA]</scope>
    <source>
        <strain evidence="1 2">G707</strain>
    </source>
</reference>